<proteinExistence type="predicted"/>
<dbReference type="Proteomes" id="UP001597389">
    <property type="component" value="Unassembled WGS sequence"/>
</dbReference>
<dbReference type="CDD" id="cd07382">
    <property type="entry name" value="MPP_DR1281"/>
    <property type="match status" value="1"/>
</dbReference>
<protein>
    <submittedName>
        <fullName evidence="1">TIGR00282 family metallophosphoesterase</fullName>
    </submittedName>
</protein>
<organism evidence="1 2">
    <name type="scientific">Rubritalea tangerina</name>
    <dbReference type="NCBI Taxonomy" id="430798"/>
    <lineage>
        <taxon>Bacteria</taxon>
        <taxon>Pseudomonadati</taxon>
        <taxon>Verrucomicrobiota</taxon>
        <taxon>Verrucomicrobiia</taxon>
        <taxon>Verrucomicrobiales</taxon>
        <taxon>Rubritaleaceae</taxon>
        <taxon>Rubritalea</taxon>
    </lineage>
</organism>
<reference evidence="2" key="1">
    <citation type="journal article" date="2019" name="Int. J. Syst. Evol. Microbiol.">
        <title>The Global Catalogue of Microorganisms (GCM) 10K type strain sequencing project: providing services to taxonomists for standard genome sequencing and annotation.</title>
        <authorList>
            <consortium name="The Broad Institute Genomics Platform"/>
            <consortium name="The Broad Institute Genome Sequencing Center for Infectious Disease"/>
            <person name="Wu L."/>
            <person name="Ma J."/>
        </authorList>
    </citation>
    <scope>NUCLEOTIDE SEQUENCE [LARGE SCALE GENOMIC DNA]</scope>
    <source>
        <strain evidence="2">CCUG 57942</strain>
    </source>
</reference>
<evidence type="ECO:0000313" key="1">
    <source>
        <dbReference type="EMBL" id="MFD2160024.1"/>
    </source>
</evidence>
<dbReference type="InterPro" id="IPR029052">
    <property type="entry name" value="Metallo-depent_PP-like"/>
</dbReference>
<comment type="caution">
    <text evidence="1">The sequence shown here is derived from an EMBL/GenBank/DDBJ whole genome shotgun (WGS) entry which is preliminary data.</text>
</comment>
<sequence length="265" mass="28926">MRILFLGDIVGEPGRKAVIKYLPAIQSDHDIDFTILNGENSAGGRGITPVIANDLFRAGADVITTGDHVWDQREVADHLEKEPRILRPINYPSGVPGAGLFITDTPKGKIAVFNAQGRTFMGQALENPFLIMEEQVSLIHDQGIKMVFLDFHAETTSEKIAMGYHLDGKVSAVVGTHTHVQTADERILPNGTAHLTDAGMCGPETSILGRNVESIVYRFKSSLPTRFPVAKGPVRLCGAIIDVDPESGKARTITRYNRLLEPSEM</sequence>
<dbReference type="PANTHER" id="PTHR36303">
    <property type="entry name" value="2',3'-CYCLIC-NUCLEOTIDE 2'-PHOSPHODIESTERASE"/>
    <property type="match status" value="1"/>
</dbReference>
<dbReference type="PIRSF" id="PIRSF004789">
    <property type="entry name" value="DR1281"/>
    <property type="match status" value="1"/>
</dbReference>
<evidence type="ECO:0000313" key="2">
    <source>
        <dbReference type="Proteomes" id="UP001597389"/>
    </source>
</evidence>
<keyword evidence="2" id="KW-1185">Reference proteome</keyword>
<dbReference type="Gene3D" id="3.60.21.10">
    <property type="match status" value="1"/>
</dbReference>
<name>A0ABW4ZDC9_9BACT</name>
<dbReference type="Pfam" id="PF13277">
    <property type="entry name" value="YmdB"/>
    <property type="match status" value="1"/>
</dbReference>
<dbReference type="RefSeq" id="WP_377091451.1">
    <property type="nucleotide sequence ID" value="NZ_JBHSJL010000014.1"/>
</dbReference>
<dbReference type="InterPro" id="IPR005235">
    <property type="entry name" value="YmdB-like"/>
</dbReference>
<dbReference type="SUPFAM" id="SSF56300">
    <property type="entry name" value="Metallo-dependent phosphatases"/>
    <property type="match status" value="1"/>
</dbReference>
<dbReference type="PANTHER" id="PTHR36303:SF1">
    <property type="entry name" value="2',3'-CYCLIC-NUCLEOTIDE 2'-PHOSPHODIESTERASE"/>
    <property type="match status" value="1"/>
</dbReference>
<accession>A0ABW4ZDC9</accession>
<dbReference type="NCBIfam" id="TIGR00282">
    <property type="entry name" value="TIGR00282 family metallophosphoesterase"/>
    <property type="match status" value="1"/>
</dbReference>
<gene>
    <name evidence="1" type="ORF">ACFSW8_14040</name>
</gene>
<dbReference type="EMBL" id="JBHUJB010000061">
    <property type="protein sequence ID" value="MFD2160024.1"/>
    <property type="molecule type" value="Genomic_DNA"/>
</dbReference>